<evidence type="ECO:0000313" key="1">
    <source>
        <dbReference type="EMBL" id="GAA4262727.1"/>
    </source>
</evidence>
<dbReference type="RefSeq" id="WP_345140551.1">
    <property type="nucleotide sequence ID" value="NZ_BAABAT010000054.1"/>
</dbReference>
<dbReference type="Proteomes" id="UP001500620">
    <property type="component" value="Unassembled WGS sequence"/>
</dbReference>
<name>A0ABP8DRT0_9ACTN</name>
<gene>
    <name evidence="1" type="ORF">GCM10022255_100840</name>
</gene>
<organism evidence="1 2">
    <name type="scientific">Dactylosporangium darangshiense</name>
    <dbReference type="NCBI Taxonomy" id="579108"/>
    <lineage>
        <taxon>Bacteria</taxon>
        <taxon>Bacillati</taxon>
        <taxon>Actinomycetota</taxon>
        <taxon>Actinomycetes</taxon>
        <taxon>Micromonosporales</taxon>
        <taxon>Micromonosporaceae</taxon>
        <taxon>Dactylosporangium</taxon>
    </lineage>
</organism>
<dbReference type="EMBL" id="BAABAT010000054">
    <property type="protein sequence ID" value="GAA4262727.1"/>
    <property type="molecule type" value="Genomic_DNA"/>
</dbReference>
<sequence>MYQRVTAERLILVDVVDRWFHLQAPTFIGAGQTFWIDHKNNELCVDRGHGRVTRHAGWMNR</sequence>
<reference evidence="2" key="1">
    <citation type="journal article" date="2019" name="Int. J. Syst. Evol. Microbiol.">
        <title>The Global Catalogue of Microorganisms (GCM) 10K type strain sequencing project: providing services to taxonomists for standard genome sequencing and annotation.</title>
        <authorList>
            <consortium name="The Broad Institute Genomics Platform"/>
            <consortium name="The Broad Institute Genome Sequencing Center for Infectious Disease"/>
            <person name="Wu L."/>
            <person name="Ma J."/>
        </authorList>
    </citation>
    <scope>NUCLEOTIDE SEQUENCE [LARGE SCALE GENOMIC DNA]</scope>
    <source>
        <strain evidence="2">JCM 17441</strain>
    </source>
</reference>
<accession>A0ABP8DRT0</accession>
<comment type="caution">
    <text evidence="1">The sequence shown here is derived from an EMBL/GenBank/DDBJ whole genome shotgun (WGS) entry which is preliminary data.</text>
</comment>
<evidence type="ECO:0000313" key="2">
    <source>
        <dbReference type="Proteomes" id="UP001500620"/>
    </source>
</evidence>
<keyword evidence="2" id="KW-1185">Reference proteome</keyword>
<protein>
    <submittedName>
        <fullName evidence="1">Uncharacterized protein</fullName>
    </submittedName>
</protein>
<proteinExistence type="predicted"/>